<comment type="similarity">
    <text evidence="2">Belongs to the TonB family.</text>
</comment>
<dbReference type="InterPro" id="IPR006260">
    <property type="entry name" value="TonB/TolA_C"/>
</dbReference>
<evidence type="ECO:0000256" key="3">
    <source>
        <dbReference type="ARBA" id="ARBA00022448"/>
    </source>
</evidence>
<evidence type="ECO:0000313" key="13">
    <source>
        <dbReference type="EMBL" id="AWO00791.1"/>
    </source>
</evidence>
<comment type="subcellular location">
    <subcellularLocation>
        <location evidence="1">Cell inner membrane</location>
        <topology evidence="1">Single-pass membrane protein</topology>
        <orientation evidence="1">Periplasmic side</orientation>
    </subcellularLocation>
</comment>
<dbReference type="NCBIfam" id="TIGR01352">
    <property type="entry name" value="tonB_Cterm"/>
    <property type="match status" value="1"/>
</dbReference>
<dbReference type="InterPro" id="IPR037682">
    <property type="entry name" value="TonB_C"/>
</dbReference>
<evidence type="ECO:0000259" key="12">
    <source>
        <dbReference type="PROSITE" id="PS52015"/>
    </source>
</evidence>
<dbReference type="RefSeq" id="WP_119076606.1">
    <property type="nucleotide sequence ID" value="NZ_CP029600.1"/>
</dbReference>
<evidence type="ECO:0000313" key="14">
    <source>
        <dbReference type="Proteomes" id="UP000246099"/>
    </source>
</evidence>
<organism evidence="13 14">
    <name type="scientific">Chitinophaga alhagiae</name>
    <dbReference type="NCBI Taxonomy" id="2203219"/>
    <lineage>
        <taxon>Bacteria</taxon>
        <taxon>Pseudomonadati</taxon>
        <taxon>Bacteroidota</taxon>
        <taxon>Chitinophagia</taxon>
        <taxon>Chitinophagales</taxon>
        <taxon>Chitinophagaceae</taxon>
        <taxon>Chitinophaga</taxon>
    </lineage>
</organism>
<feature type="region of interest" description="Disordered" evidence="10">
    <location>
        <begin position="141"/>
        <end position="163"/>
    </location>
</feature>
<evidence type="ECO:0000256" key="5">
    <source>
        <dbReference type="ARBA" id="ARBA00022519"/>
    </source>
</evidence>
<dbReference type="InterPro" id="IPR051045">
    <property type="entry name" value="TonB-dependent_transducer"/>
</dbReference>
<keyword evidence="3" id="KW-0813">Transport</keyword>
<evidence type="ECO:0000256" key="9">
    <source>
        <dbReference type="ARBA" id="ARBA00023136"/>
    </source>
</evidence>
<protein>
    <submittedName>
        <fullName evidence="13">Energy transducer TonB</fullName>
    </submittedName>
</protein>
<dbReference type="EMBL" id="CP029600">
    <property type="protein sequence ID" value="AWO00791.1"/>
    <property type="molecule type" value="Genomic_DNA"/>
</dbReference>
<dbReference type="PROSITE" id="PS52015">
    <property type="entry name" value="TONB_CTD"/>
    <property type="match status" value="1"/>
</dbReference>
<dbReference type="PANTHER" id="PTHR33446">
    <property type="entry name" value="PROTEIN TONB-RELATED"/>
    <property type="match status" value="1"/>
</dbReference>
<evidence type="ECO:0000256" key="8">
    <source>
        <dbReference type="ARBA" id="ARBA00022989"/>
    </source>
</evidence>
<evidence type="ECO:0000256" key="1">
    <source>
        <dbReference type="ARBA" id="ARBA00004383"/>
    </source>
</evidence>
<keyword evidence="7" id="KW-0653">Protein transport</keyword>
<keyword evidence="4" id="KW-1003">Cell membrane</keyword>
<gene>
    <name evidence="13" type="ORF">DLD77_03320</name>
</gene>
<keyword evidence="14" id="KW-1185">Reference proteome</keyword>
<keyword evidence="5" id="KW-0997">Cell inner membrane</keyword>
<keyword evidence="8 11" id="KW-1133">Transmembrane helix</keyword>
<accession>A0ABM6WA58</accession>
<proteinExistence type="inferred from homology"/>
<sequence>METTKLLKSDFLDILFDDRNKEYGAYELRRRYDRRVRSAVLGMSAIVLIVIGGYTVSSRLLASSEVNVPLRPVITETKLTNIVEEKPAFTPPPTVREPAPAISKPTVKHTTFVIKPDEDVRPDDEPARNADLEKVAIGVKTDLSGDPNGADNGIPEGLTGGSNVVEAPKLEKKDEVQTFVEIMPTFPGGEAALAKFLTNNLRYPGMAAENGVQGVVFVKFVVRSTGEISDVELVGAKKGAGLDEEALRVVKKMPKWKPGKQNGQYVSVFFNLPINFKLQDQ</sequence>
<evidence type="ECO:0000256" key="7">
    <source>
        <dbReference type="ARBA" id="ARBA00022927"/>
    </source>
</evidence>
<dbReference type="Proteomes" id="UP000246099">
    <property type="component" value="Chromosome"/>
</dbReference>
<name>A0ABM6WA58_9BACT</name>
<dbReference type="Pfam" id="PF03544">
    <property type="entry name" value="TonB_C"/>
    <property type="match status" value="1"/>
</dbReference>
<reference evidence="13 14" key="1">
    <citation type="submission" date="2018-05" db="EMBL/GenBank/DDBJ databases">
        <title>Chitinophaga sp. nov., isolated from rhizosphere soil of Alhagi.</title>
        <authorList>
            <person name="Liu Y."/>
        </authorList>
    </citation>
    <scope>NUCLEOTIDE SEQUENCE [LARGE SCALE GENOMIC DNA]</scope>
    <source>
        <strain evidence="13 14">T22</strain>
    </source>
</reference>
<dbReference type="Gene3D" id="3.30.1150.10">
    <property type="match status" value="1"/>
</dbReference>
<evidence type="ECO:0000256" key="6">
    <source>
        <dbReference type="ARBA" id="ARBA00022692"/>
    </source>
</evidence>
<evidence type="ECO:0000256" key="11">
    <source>
        <dbReference type="SAM" id="Phobius"/>
    </source>
</evidence>
<keyword evidence="6 11" id="KW-0812">Transmembrane</keyword>
<evidence type="ECO:0000256" key="2">
    <source>
        <dbReference type="ARBA" id="ARBA00006555"/>
    </source>
</evidence>
<dbReference type="SUPFAM" id="SSF74653">
    <property type="entry name" value="TolA/TonB C-terminal domain"/>
    <property type="match status" value="1"/>
</dbReference>
<evidence type="ECO:0000256" key="10">
    <source>
        <dbReference type="SAM" id="MobiDB-lite"/>
    </source>
</evidence>
<feature type="domain" description="TonB C-terminal" evidence="12">
    <location>
        <begin position="188"/>
        <end position="281"/>
    </location>
</feature>
<evidence type="ECO:0000256" key="4">
    <source>
        <dbReference type="ARBA" id="ARBA00022475"/>
    </source>
</evidence>
<feature type="transmembrane region" description="Helical" evidence="11">
    <location>
        <begin position="39"/>
        <end position="57"/>
    </location>
</feature>
<dbReference type="PANTHER" id="PTHR33446:SF2">
    <property type="entry name" value="PROTEIN TONB"/>
    <property type="match status" value="1"/>
</dbReference>
<keyword evidence="9 11" id="KW-0472">Membrane</keyword>